<dbReference type="PROSITE" id="PS51471">
    <property type="entry name" value="FE2OG_OXY"/>
    <property type="match status" value="1"/>
</dbReference>
<evidence type="ECO:0000256" key="1">
    <source>
        <dbReference type="ARBA" id="ARBA00004767"/>
    </source>
</evidence>
<name>A0AB38TFA5_9HYPH</name>
<dbReference type="InterPro" id="IPR044861">
    <property type="entry name" value="IPNS-like_FE2OG_OXY"/>
</dbReference>
<dbReference type="PANTHER" id="PTHR47990">
    <property type="entry name" value="2-OXOGLUTARATE (2OG) AND FE(II)-DEPENDENT OXYGENASE SUPERFAMILY PROTEIN-RELATED"/>
    <property type="match status" value="1"/>
</dbReference>
<dbReference type="PRINTS" id="PR00682">
    <property type="entry name" value="IPNSYNTHASE"/>
</dbReference>
<dbReference type="InterPro" id="IPR050231">
    <property type="entry name" value="Iron_ascorbate_oxido_reductase"/>
</dbReference>
<proteinExistence type="predicted"/>
<evidence type="ECO:0000256" key="4">
    <source>
        <dbReference type="ARBA" id="ARBA00019045"/>
    </source>
</evidence>
<comment type="catalytic activity">
    <reaction evidence="9">
        <text>L-arginine + 2-oxoglutarate + O2 = guanidine + L-glutamate 5-semialdehyde + succinate + CO2</text>
        <dbReference type="Rhea" id="RHEA:31535"/>
        <dbReference type="ChEBI" id="CHEBI:15379"/>
        <dbReference type="ChEBI" id="CHEBI:16526"/>
        <dbReference type="ChEBI" id="CHEBI:16810"/>
        <dbReference type="ChEBI" id="CHEBI:30031"/>
        <dbReference type="ChEBI" id="CHEBI:30087"/>
        <dbReference type="ChEBI" id="CHEBI:32682"/>
        <dbReference type="ChEBI" id="CHEBI:58066"/>
        <dbReference type="EC" id="1.14.20.7"/>
    </reaction>
</comment>
<evidence type="ECO:0000313" key="13">
    <source>
        <dbReference type="Proteomes" id="UP001060070"/>
    </source>
</evidence>
<evidence type="ECO:0000256" key="9">
    <source>
        <dbReference type="ARBA" id="ARBA00049359"/>
    </source>
</evidence>
<keyword evidence="13" id="KW-1185">Reference proteome</keyword>
<comment type="catalytic activity">
    <reaction evidence="8">
        <text>2-oxoglutarate + O2 + 2 H(+) = ethene + 3 CO2 + H2O</text>
        <dbReference type="Rhea" id="RHEA:31523"/>
        <dbReference type="ChEBI" id="CHEBI:15377"/>
        <dbReference type="ChEBI" id="CHEBI:15378"/>
        <dbReference type="ChEBI" id="CHEBI:15379"/>
        <dbReference type="ChEBI" id="CHEBI:16526"/>
        <dbReference type="ChEBI" id="CHEBI:16810"/>
        <dbReference type="ChEBI" id="CHEBI:18153"/>
        <dbReference type="EC" id="1.13.12.19"/>
    </reaction>
</comment>
<evidence type="ECO:0000256" key="2">
    <source>
        <dbReference type="ARBA" id="ARBA00012293"/>
    </source>
</evidence>
<protein>
    <recommendedName>
        <fullName evidence="4">2-oxoglutarate-dependent ethylene/succinate-forming enzyme</fullName>
        <ecNumber evidence="3">1.13.12.19</ecNumber>
        <ecNumber evidence="2">1.14.20.7</ecNumber>
    </recommendedName>
    <alternativeName>
        <fullName evidence="6">2-oxoglutarate dioxygenase (ethylene-forming)</fullName>
    </alternativeName>
    <alternativeName>
        <fullName evidence="7">2-oxoglutarate/L-arginine monooxygenase/decarboxylase (succinate-forming)</fullName>
    </alternativeName>
</protein>
<dbReference type="EC" id="1.14.20.7" evidence="2"/>
<gene>
    <name evidence="12" type="ORF">LRP29_06850</name>
</gene>
<feature type="domain" description="Fe2OG dioxygenase" evidence="11">
    <location>
        <begin position="25"/>
        <end position="141"/>
    </location>
</feature>
<dbReference type="GO" id="GO:0102276">
    <property type="term" value="F:2-oxoglutarate oxygenase/decarboxylase (ethylene-forming) activity"/>
    <property type="evidence" value="ECO:0007669"/>
    <property type="project" value="UniProtKB-EC"/>
</dbReference>
<dbReference type="GO" id="GO:0009693">
    <property type="term" value="P:ethylene biosynthetic process"/>
    <property type="evidence" value="ECO:0007669"/>
    <property type="project" value="UniProtKB-KW"/>
</dbReference>
<dbReference type="EMBL" id="CP088147">
    <property type="protein sequence ID" value="UTU53136.1"/>
    <property type="molecule type" value="Genomic_DNA"/>
</dbReference>
<evidence type="ECO:0000256" key="7">
    <source>
        <dbReference type="ARBA" id="ARBA00031282"/>
    </source>
</evidence>
<dbReference type="Proteomes" id="UP001060070">
    <property type="component" value="Chromosome"/>
</dbReference>
<evidence type="ECO:0000259" key="11">
    <source>
        <dbReference type="PROSITE" id="PS51471"/>
    </source>
</evidence>
<dbReference type="RefSeq" id="WP_164782112.1">
    <property type="nucleotide sequence ID" value="NZ_CP088147.1"/>
</dbReference>
<feature type="region of interest" description="Disordered" evidence="10">
    <location>
        <begin position="1"/>
        <end position="29"/>
    </location>
</feature>
<dbReference type="EC" id="1.13.12.19" evidence="3"/>
<dbReference type="Gene3D" id="2.60.120.330">
    <property type="entry name" value="B-lactam Antibiotic, Isopenicillin N Synthase, Chain"/>
    <property type="match status" value="1"/>
</dbReference>
<keyword evidence="5" id="KW-0266">Ethylene biosynthesis</keyword>
<evidence type="ECO:0000256" key="8">
    <source>
        <dbReference type="ARBA" id="ARBA00047725"/>
    </source>
</evidence>
<organism evidence="12 13">
    <name type="scientific">Mesorhizobium ciceri</name>
    <dbReference type="NCBI Taxonomy" id="39645"/>
    <lineage>
        <taxon>Bacteria</taxon>
        <taxon>Pseudomonadati</taxon>
        <taxon>Pseudomonadota</taxon>
        <taxon>Alphaproteobacteria</taxon>
        <taxon>Hyphomicrobiales</taxon>
        <taxon>Phyllobacteriaceae</taxon>
        <taxon>Mesorhizobium</taxon>
    </lineage>
</organism>
<dbReference type="AlphaFoldDB" id="A0AB38TFA5"/>
<evidence type="ECO:0000256" key="10">
    <source>
        <dbReference type="SAM" id="MobiDB-lite"/>
    </source>
</evidence>
<dbReference type="SUPFAM" id="SSF51197">
    <property type="entry name" value="Clavaminate synthase-like"/>
    <property type="match status" value="1"/>
</dbReference>
<evidence type="ECO:0000256" key="3">
    <source>
        <dbReference type="ARBA" id="ARBA00012531"/>
    </source>
</evidence>
<dbReference type="InterPro" id="IPR027443">
    <property type="entry name" value="IPNS-like_sf"/>
</dbReference>
<accession>A0AB38TFA5</accession>
<comment type="pathway">
    <text evidence="1">Alkene biosynthesis; ethylene biosynthesis via 2-oxoglutarate.</text>
</comment>
<evidence type="ECO:0000313" key="12">
    <source>
        <dbReference type="EMBL" id="UTU53136.1"/>
    </source>
</evidence>
<evidence type="ECO:0000256" key="5">
    <source>
        <dbReference type="ARBA" id="ARBA00022666"/>
    </source>
</evidence>
<reference evidence="12 13" key="1">
    <citation type="journal article" date="2022" name="Microbiol. Resour. Announc.">
        <title>Complete Genome Sequence of Mesorhizobium ciceri Strain R30, a Rhizobium Used as a Commercial Inoculant for Chickpea in Argentina.</title>
        <authorList>
            <person name="Foresto E."/>
            <person name="Revale S."/>
            <person name="Primo E."/>
            <person name="Nievas F."/>
            <person name="Carezzano E."/>
            <person name="Puente M."/>
            <person name="Alzari P."/>
            <person name="Mart M."/>
            <person name="Ben-Assaya M."/>
            <person name="Mornico D."/>
            <person name="Santoro M."/>
            <person name="Mart F."/>
            <person name="Giordano W."/>
            <person name="Bogino P."/>
        </authorList>
    </citation>
    <scope>NUCLEOTIDE SEQUENCE [LARGE SCALE GENOMIC DNA]</scope>
    <source>
        <strain evidence="12 13">R30</strain>
    </source>
</reference>
<dbReference type="InterPro" id="IPR005123">
    <property type="entry name" value="Oxoglu/Fe-dep_dioxygenase_dom"/>
</dbReference>
<evidence type="ECO:0000256" key="6">
    <source>
        <dbReference type="ARBA" id="ARBA00031011"/>
    </source>
</evidence>
<sequence length="144" mass="16096">MWHRSQSGLAGKSFRETDAPPDQYPAPSPLPSAGWLCRGNIIGIGAHTDYGNLTILAQDDVGSLQVMNRDGDWVEGTAIHGTFVINIGDLIQRLTNDVYHANMHRVVNTTGREPYSIPVFIDADFDVQSSNRWRLRHRWQPASL</sequence>
<dbReference type="Pfam" id="PF03171">
    <property type="entry name" value="2OG-FeII_Oxy"/>
    <property type="match status" value="1"/>
</dbReference>